<feature type="domain" description="L,D-TPase catalytic" evidence="12">
    <location>
        <begin position="130"/>
        <end position="269"/>
    </location>
</feature>
<evidence type="ECO:0000256" key="2">
    <source>
        <dbReference type="ARBA" id="ARBA00005992"/>
    </source>
</evidence>
<dbReference type="Gene3D" id="3.10.350.10">
    <property type="entry name" value="LysM domain"/>
    <property type="match status" value="1"/>
</dbReference>
<feature type="active site" description="Nucleophile" evidence="9">
    <location>
        <position position="245"/>
    </location>
</feature>
<evidence type="ECO:0000313" key="13">
    <source>
        <dbReference type="EMBL" id="WRS40669.1"/>
    </source>
</evidence>
<accession>A0ABZ1CNA2</accession>
<dbReference type="CDD" id="cd16913">
    <property type="entry name" value="YkuD_like"/>
    <property type="match status" value="1"/>
</dbReference>
<dbReference type="Proteomes" id="UP001334732">
    <property type="component" value="Chromosome"/>
</dbReference>
<dbReference type="EMBL" id="CP141769">
    <property type="protein sequence ID" value="WRS40669.1"/>
    <property type="molecule type" value="Genomic_DNA"/>
</dbReference>
<evidence type="ECO:0000256" key="5">
    <source>
        <dbReference type="ARBA" id="ARBA00022801"/>
    </source>
</evidence>
<dbReference type="SUPFAM" id="SSF141523">
    <property type="entry name" value="L,D-transpeptidase catalytic domain-like"/>
    <property type="match status" value="1"/>
</dbReference>
<feature type="signal peptide" evidence="10">
    <location>
        <begin position="1"/>
        <end position="32"/>
    </location>
</feature>
<evidence type="ECO:0000256" key="1">
    <source>
        <dbReference type="ARBA" id="ARBA00004752"/>
    </source>
</evidence>
<evidence type="ECO:0000256" key="9">
    <source>
        <dbReference type="PROSITE-ProRule" id="PRU01373"/>
    </source>
</evidence>
<protein>
    <submittedName>
        <fullName evidence="13">L,D-transpeptidase family protein</fullName>
    </submittedName>
</protein>
<gene>
    <name evidence="13" type="ORF">VA613_07255</name>
</gene>
<evidence type="ECO:0000256" key="10">
    <source>
        <dbReference type="SAM" id="SignalP"/>
    </source>
</evidence>
<evidence type="ECO:0000256" key="3">
    <source>
        <dbReference type="ARBA" id="ARBA00022676"/>
    </source>
</evidence>
<dbReference type="SMART" id="SM00257">
    <property type="entry name" value="LysM"/>
    <property type="match status" value="1"/>
</dbReference>
<dbReference type="InterPro" id="IPR036779">
    <property type="entry name" value="LysM_dom_sf"/>
</dbReference>
<keyword evidence="5" id="KW-0378">Hydrolase</keyword>
<keyword evidence="4" id="KW-0808">Transferase</keyword>
<evidence type="ECO:0000256" key="6">
    <source>
        <dbReference type="ARBA" id="ARBA00022960"/>
    </source>
</evidence>
<evidence type="ECO:0000259" key="12">
    <source>
        <dbReference type="PROSITE" id="PS52029"/>
    </source>
</evidence>
<dbReference type="PROSITE" id="PS51782">
    <property type="entry name" value="LYSM"/>
    <property type="match status" value="1"/>
</dbReference>
<dbReference type="PANTHER" id="PTHR30582">
    <property type="entry name" value="L,D-TRANSPEPTIDASE"/>
    <property type="match status" value="1"/>
</dbReference>
<comment type="pathway">
    <text evidence="1 9">Cell wall biogenesis; peptidoglycan biosynthesis.</text>
</comment>
<feature type="chain" id="PRO_5046645441" evidence="10">
    <location>
        <begin position="33"/>
        <end position="390"/>
    </location>
</feature>
<dbReference type="Pfam" id="PF01476">
    <property type="entry name" value="LysM"/>
    <property type="match status" value="1"/>
</dbReference>
<keyword evidence="6 9" id="KW-0133">Cell shape</keyword>
<dbReference type="SUPFAM" id="SSF54106">
    <property type="entry name" value="LysM domain"/>
    <property type="match status" value="1"/>
</dbReference>
<feature type="active site" description="Proton donor/acceptor" evidence="9">
    <location>
        <position position="229"/>
    </location>
</feature>
<keyword evidence="14" id="KW-1185">Reference proteome</keyword>
<dbReference type="InterPro" id="IPR018392">
    <property type="entry name" value="LysM"/>
</dbReference>
<dbReference type="PROSITE" id="PS52029">
    <property type="entry name" value="LD_TPASE"/>
    <property type="match status" value="1"/>
</dbReference>
<evidence type="ECO:0000259" key="11">
    <source>
        <dbReference type="PROSITE" id="PS51782"/>
    </source>
</evidence>
<keyword evidence="3" id="KW-0328">Glycosyltransferase</keyword>
<evidence type="ECO:0000313" key="14">
    <source>
        <dbReference type="Proteomes" id="UP001334732"/>
    </source>
</evidence>
<comment type="similarity">
    <text evidence="2">Belongs to the YkuD family.</text>
</comment>
<dbReference type="CDD" id="cd00118">
    <property type="entry name" value="LysM"/>
    <property type="match status" value="1"/>
</dbReference>
<proteinExistence type="inferred from homology"/>
<dbReference type="RefSeq" id="WP_324781183.1">
    <property type="nucleotide sequence ID" value="NZ_CP141769.1"/>
</dbReference>
<evidence type="ECO:0000256" key="7">
    <source>
        <dbReference type="ARBA" id="ARBA00022984"/>
    </source>
</evidence>
<dbReference type="PROSITE" id="PS51257">
    <property type="entry name" value="PROKAR_LIPOPROTEIN"/>
    <property type="match status" value="1"/>
</dbReference>
<keyword evidence="7 9" id="KW-0573">Peptidoglycan synthesis</keyword>
<dbReference type="Pfam" id="PF03734">
    <property type="entry name" value="YkuD"/>
    <property type="match status" value="1"/>
</dbReference>
<dbReference type="Gene3D" id="2.40.440.10">
    <property type="entry name" value="L,D-transpeptidase catalytic domain-like"/>
    <property type="match status" value="1"/>
</dbReference>
<reference evidence="13 14" key="1">
    <citation type="submission" date="2023-12" db="EMBL/GenBank/DDBJ databases">
        <title>Thiobacillus sedimentum sp. nov., a chemolithoautotrophic sulfur-oxidizing bacterium isolated from freshwater sediment.</title>
        <authorList>
            <person name="Luo J."/>
            <person name="Dai C."/>
        </authorList>
    </citation>
    <scope>NUCLEOTIDE SEQUENCE [LARGE SCALE GENOMIC DNA]</scope>
    <source>
        <strain evidence="13 14">SCUT-2</strain>
    </source>
</reference>
<evidence type="ECO:0000256" key="4">
    <source>
        <dbReference type="ARBA" id="ARBA00022679"/>
    </source>
</evidence>
<evidence type="ECO:0000256" key="8">
    <source>
        <dbReference type="ARBA" id="ARBA00023316"/>
    </source>
</evidence>
<keyword evidence="10" id="KW-0732">Signal</keyword>
<keyword evidence="8 9" id="KW-0961">Cell wall biogenesis/degradation</keyword>
<dbReference type="PANTHER" id="PTHR30582:SF24">
    <property type="entry name" value="L,D-TRANSPEPTIDASE ERFK_SRFK-RELATED"/>
    <property type="match status" value="1"/>
</dbReference>
<dbReference type="InterPro" id="IPR005490">
    <property type="entry name" value="LD_TPept_cat_dom"/>
</dbReference>
<feature type="domain" description="LysM" evidence="11">
    <location>
        <begin position="74"/>
        <end position="118"/>
    </location>
</feature>
<sequence length="390" mass="41471">MKTRWIDALQAALRRPSSLLRCGLLAGLAALAGCQSLGGPAASANPHGAAALPVPVATDAFTIAPGDDVVGTVQVVKANADDTLSDIARRFNVGYEEIVDANPGVDPWVPGAGTEVVVPTAFVLPDAKREGIVINLAAMRLFYFPKAKPGERQQVITHPIGIGRVGWRTPEGSTRVVSKTEAPAWIPTPAIRKEHAADGDPLPKVVPPGPDNPMGTHVLRLGWPEYAIHGTDKPPSIGLRGTHGCLRMYPEDIVGMYEAVPVGTPVTVVNQPVLLGWRGDALVMQAFPVLEDDTRKAPQGEAQRAAFVRKLMRARPGARPNVAVNEALVAEIMQKPRAVAVPVSIGSLTLERYLADAPRVANTLPRNATWDGGMNGQRAIDARMKQAEAH</sequence>
<organism evidence="13 14">
    <name type="scientific">Thiobacillus sedimenti</name>
    <dbReference type="NCBI Taxonomy" id="3110231"/>
    <lineage>
        <taxon>Bacteria</taxon>
        <taxon>Pseudomonadati</taxon>
        <taxon>Pseudomonadota</taxon>
        <taxon>Betaproteobacteria</taxon>
        <taxon>Nitrosomonadales</taxon>
        <taxon>Thiobacillaceae</taxon>
        <taxon>Thiobacillus</taxon>
    </lineage>
</organism>
<dbReference type="InterPro" id="IPR050979">
    <property type="entry name" value="LD-transpeptidase"/>
</dbReference>
<name>A0ABZ1CNA2_9PROT</name>
<dbReference type="InterPro" id="IPR038063">
    <property type="entry name" value="Transpep_catalytic_dom"/>
</dbReference>